<keyword evidence="2" id="KW-1185">Reference proteome</keyword>
<reference evidence="1" key="1">
    <citation type="submission" date="2021-02" db="EMBL/GenBank/DDBJ databases">
        <authorList>
            <person name="Cremers G."/>
            <person name="Picone N."/>
        </authorList>
    </citation>
    <scope>NUCLEOTIDE SEQUENCE</scope>
    <source>
        <strain evidence="1">PQ17</strain>
    </source>
</reference>
<evidence type="ECO:0000313" key="2">
    <source>
        <dbReference type="Proteomes" id="UP000663859"/>
    </source>
</evidence>
<comment type="caution">
    <text evidence="1">The sequence shown here is derived from an EMBL/GenBank/DDBJ whole genome shotgun (WGS) entry which is preliminary data.</text>
</comment>
<sequence>MSQSWGLEEVLAGAEKGAEAAVRESDLFWGRMCFSLFRGVRCRRKQAAPF</sequence>
<proteinExistence type="predicted"/>
<name>A0A8J2BTS0_9BACT</name>
<protein>
    <submittedName>
        <fullName evidence="1">Uncharacterized protein</fullName>
    </submittedName>
</protein>
<dbReference type="Proteomes" id="UP000663859">
    <property type="component" value="Unassembled WGS sequence"/>
</dbReference>
<accession>A0A8J2BTS0</accession>
<dbReference type="AlphaFoldDB" id="A0A8J2BTS0"/>
<dbReference type="EMBL" id="CAJNOB010000021">
    <property type="protein sequence ID" value="CAF0698564.1"/>
    <property type="molecule type" value="Genomic_DNA"/>
</dbReference>
<organism evidence="1 2">
    <name type="scientific">Candidatus Methylacidithermus pantelleriae</name>
    <dbReference type="NCBI Taxonomy" id="2744239"/>
    <lineage>
        <taxon>Bacteria</taxon>
        <taxon>Pseudomonadati</taxon>
        <taxon>Verrucomicrobiota</taxon>
        <taxon>Methylacidiphilae</taxon>
        <taxon>Methylacidiphilales</taxon>
        <taxon>Methylacidiphilaceae</taxon>
        <taxon>Candidatus Methylacidithermus</taxon>
    </lineage>
</organism>
<gene>
    <name evidence="1" type="ORF">MPNT_280027</name>
</gene>
<evidence type="ECO:0000313" key="1">
    <source>
        <dbReference type="EMBL" id="CAF0698564.1"/>
    </source>
</evidence>